<keyword evidence="3" id="KW-1185">Reference proteome</keyword>
<keyword evidence="1" id="KW-0472">Membrane</keyword>
<feature type="transmembrane region" description="Helical" evidence="1">
    <location>
        <begin position="195"/>
        <end position="216"/>
    </location>
</feature>
<keyword evidence="1" id="KW-1133">Transmembrane helix</keyword>
<evidence type="ECO:0008006" key="4">
    <source>
        <dbReference type="Google" id="ProtNLM"/>
    </source>
</evidence>
<feature type="transmembrane region" description="Helical" evidence="1">
    <location>
        <begin position="12"/>
        <end position="31"/>
    </location>
</feature>
<dbReference type="AlphaFoldDB" id="A0A085BF42"/>
<gene>
    <name evidence="2" type="ORF">IO89_12770</name>
</gene>
<evidence type="ECO:0000256" key="1">
    <source>
        <dbReference type="SAM" id="Phobius"/>
    </source>
</evidence>
<keyword evidence="1" id="KW-0812">Transmembrane</keyword>
<evidence type="ECO:0000313" key="3">
    <source>
        <dbReference type="Proteomes" id="UP000028623"/>
    </source>
</evidence>
<organism evidence="2 3">
    <name type="scientific">Epilithonimonas lactis</name>
    <dbReference type="NCBI Taxonomy" id="421072"/>
    <lineage>
        <taxon>Bacteria</taxon>
        <taxon>Pseudomonadati</taxon>
        <taxon>Bacteroidota</taxon>
        <taxon>Flavobacteriia</taxon>
        <taxon>Flavobacteriales</taxon>
        <taxon>Weeksellaceae</taxon>
        <taxon>Chryseobacterium group</taxon>
        <taxon>Epilithonimonas</taxon>
    </lineage>
</organism>
<feature type="transmembrane region" description="Helical" evidence="1">
    <location>
        <begin position="37"/>
        <end position="56"/>
    </location>
</feature>
<feature type="transmembrane region" description="Helical" evidence="1">
    <location>
        <begin position="155"/>
        <end position="175"/>
    </location>
</feature>
<protein>
    <recommendedName>
        <fullName evidence="4">Beta-carotene 15,15'-monooxygenase</fullName>
    </recommendedName>
</protein>
<accession>A0A085BF42</accession>
<dbReference type="eggNOG" id="ENOG502Z8PA">
    <property type="taxonomic scope" value="Bacteria"/>
</dbReference>
<name>A0A085BF42_9FLAO</name>
<feature type="transmembrane region" description="Helical" evidence="1">
    <location>
        <begin position="281"/>
        <end position="299"/>
    </location>
</feature>
<proteinExistence type="predicted"/>
<dbReference type="EMBL" id="JPLY01000004">
    <property type="protein sequence ID" value="KFC21087.1"/>
    <property type="molecule type" value="Genomic_DNA"/>
</dbReference>
<feature type="transmembrane region" description="Helical" evidence="1">
    <location>
        <begin position="228"/>
        <end position="248"/>
    </location>
</feature>
<evidence type="ECO:0000313" key="2">
    <source>
        <dbReference type="EMBL" id="KFC21087.1"/>
    </source>
</evidence>
<dbReference type="STRING" id="421072.SAMN04488097_0448"/>
<feature type="transmembrane region" description="Helical" evidence="1">
    <location>
        <begin position="68"/>
        <end position="101"/>
    </location>
</feature>
<feature type="transmembrane region" description="Helical" evidence="1">
    <location>
        <begin position="113"/>
        <end position="143"/>
    </location>
</feature>
<dbReference type="RefSeq" id="WP_034976821.1">
    <property type="nucleotide sequence ID" value="NZ_FOFI01000001.1"/>
</dbReference>
<reference evidence="2 3" key="1">
    <citation type="submission" date="2014-07" db="EMBL/GenBank/DDBJ databases">
        <title>Epilithonimonas lactis LMG 22401 Genome.</title>
        <authorList>
            <person name="Pipes S.E."/>
            <person name="Stropko S.J."/>
        </authorList>
    </citation>
    <scope>NUCLEOTIDE SEQUENCE [LARGE SCALE GENOMIC DNA]</scope>
    <source>
        <strain evidence="2 3">LMG 24401</strain>
    </source>
</reference>
<dbReference type="InterPro" id="IPR045625">
    <property type="entry name" value="DUF6427"/>
</dbReference>
<dbReference type="OrthoDB" id="1427695at2"/>
<sequence length="301" mass="34796">MFRLLSKESNIFSVPAYIGALFLIFLSLNLLDFKNITLIPTLITFTGISLGYFLFNAIALNQFSHLPLFLYTVFVVAFYDGTINLGLACTFLMSSILLLILTSQNDQLRKSSYMLVGAILAFTFLVFPPSWPMAVFVIFHIIGTSGRIGLNMFRLLFGAILIVLSYFGVMYLIHFTTWDRSYLPFSASFEMLRSYYPLYILIPIALMIIYSLSDHFKHYNEKSPISRYKYTFVLVFSLAQLITIIFYMGYDYEYLLLLALPVSIIISRMLRFLPKYWMQELGLWIVVFCLAAFKIANFAQY</sequence>
<comment type="caution">
    <text evidence="2">The sequence shown here is derived from an EMBL/GenBank/DDBJ whole genome shotgun (WGS) entry which is preliminary data.</text>
</comment>
<dbReference type="Proteomes" id="UP000028623">
    <property type="component" value="Unassembled WGS sequence"/>
</dbReference>
<dbReference type="Pfam" id="PF19992">
    <property type="entry name" value="DUF6427"/>
    <property type="match status" value="1"/>
</dbReference>